<dbReference type="InterPro" id="IPR023271">
    <property type="entry name" value="Aquaporin-like"/>
</dbReference>
<keyword evidence="2 5" id="KW-0812">Transmembrane</keyword>
<dbReference type="RefSeq" id="WP_047131539.1">
    <property type="nucleotide sequence ID" value="NZ_CP015114.1"/>
</dbReference>
<evidence type="ECO:0000313" key="8">
    <source>
        <dbReference type="Proteomes" id="UP000293854"/>
    </source>
</evidence>
<proteinExistence type="predicted"/>
<reference evidence="7 8" key="1">
    <citation type="submission" date="2018-11" db="EMBL/GenBank/DDBJ databases">
        <title>Genomic profiling of Staphylococcus species from a Poultry farm system in KwaZulu-Natal, South Africa.</title>
        <authorList>
            <person name="Amoako D.G."/>
            <person name="Somboro A.M."/>
            <person name="Abia A.L.K."/>
            <person name="Bester L.A."/>
            <person name="Essack S.Y."/>
        </authorList>
    </citation>
    <scope>NUCLEOTIDE SEQUENCE [LARGE SCALE GENOMIC DNA]</scope>
    <source>
        <strain evidence="7 8">SA11</strain>
    </source>
</reference>
<feature type="transmembrane region" description="Helical" evidence="5">
    <location>
        <begin position="194"/>
        <end position="212"/>
    </location>
</feature>
<dbReference type="KEGG" id="scv:A4G25_10640"/>
<gene>
    <name evidence="7" type="ORF">EIG99_00055</name>
    <name evidence="6" type="ORF">I6J05_07835</name>
</gene>
<feature type="transmembrane region" description="Helical" evidence="5">
    <location>
        <begin position="73"/>
        <end position="93"/>
    </location>
</feature>
<dbReference type="Gene3D" id="1.20.1080.10">
    <property type="entry name" value="Glycerol uptake facilitator protein"/>
    <property type="match status" value="1"/>
</dbReference>
<feature type="transmembrane region" description="Helical" evidence="5">
    <location>
        <begin position="117"/>
        <end position="139"/>
    </location>
</feature>
<evidence type="ECO:0000313" key="9">
    <source>
        <dbReference type="Proteomes" id="UP000595942"/>
    </source>
</evidence>
<feature type="transmembrane region" description="Helical" evidence="5">
    <location>
        <begin position="40"/>
        <end position="61"/>
    </location>
</feature>
<dbReference type="PANTHER" id="PTHR30520">
    <property type="entry name" value="FORMATE TRANSPORTER-RELATED"/>
    <property type="match status" value="1"/>
</dbReference>
<dbReference type="GO" id="GO:0005886">
    <property type="term" value="C:plasma membrane"/>
    <property type="evidence" value="ECO:0007669"/>
    <property type="project" value="TreeGrafter"/>
</dbReference>
<dbReference type="EMBL" id="RQTE01000001">
    <property type="protein sequence ID" value="RZI05013.1"/>
    <property type="molecule type" value="Genomic_DNA"/>
</dbReference>
<protein>
    <submittedName>
        <fullName evidence="6 7">Formate/nitrite transporter</fullName>
    </submittedName>
</protein>
<name>A0A143PE63_9STAP</name>
<dbReference type="Proteomes" id="UP000293854">
    <property type="component" value="Unassembled WGS sequence"/>
</dbReference>
<keyword evidence="4 5" id="KW-0472">Membrane</keyword>
<reference evidence="6 9" key="2">
    <citation type="submission" date="2021-01" db="EMBL/GenBank/DDBJ databases">
        <title>FDA dAtabase for Regulatory Grade micrObial Sequences (FDA-ARGOS): Supporting development and validation of Infectious Disease Dx tests.</title>
        <authorList>
            <person name="Sproer C."/>
            <person name="Gronow S."/>
            <person name="Severitt S."/>
            <person name="Schroder I."/>
            <person name="Tallon L."/>
            <person name="Sadzewicz L."/>
            <person name="Zhao X."/>
            <person name="Boylan J."/>
            <person name="Ott S."/>
            <person name="Bowen H."/>
            <person name="Vavikolanu K."/>
            <person name="Mehta A."/>
            <person name="Aluvathingal J."/>
            <person name="Nadendla S."/>
            <person name="Lowell S."/>
            <person name="Myers T."/>
            <person name="Yan Y."/>
            <person name="Sichtig H."/>
        </authorList>
    </citation>
    <scope>NUCLEOTIDE SEQUENCE [LARGE SCALE GENOMIC DNA]</scope>
    <source>
        <strain evidence="6 9">FDAARGOS_1148</strain>
    </source>
</reference>
<dbReference type="OrthoDB" id="9786493at2"/>
<organism evidence="7 8">
    <name type="scientific">Staphylococcus condimenti</name>
    <dbReference type="NCBI Taxonomy" id="70255"/>
    <lineage>
        <taxon>Bacteria</taxon>
        <taxon>Bacillati</taxon>
        <taxon>Bacillota</taxon>
        <taxon>Bacilli</taxon>
        <taxon>Bacillales</taxon>
        <taxon>Staphylococcaceae</taxon>
        <taxon>Staphylococcus</taxon>
    </lineage>
</organism>
<evidence type="ECO:0000313" key="6">
    <source>
        <dbReference type="EMBL" id="QQS81836.1"/>
    </source>
</evidence>
<evidence type="ECO:0000313" key="7">
    <source>
        <dbReference type="EMBL" id="RZI05013.1"/>
    </source>
</evidence>
<feature type="transmembrane region" description="Helical" evidence="5">
    <location>
        <begin position="242"/>
        <end position="264"/>
    </location>
</feature>
<evidence type="ECO:0000256" key="4">
    <source>
        <dbReference type="ARBA" id="ARBA00023136"/>
    </source>
</evidence>
<evidence type="ECO:0000256" key="3">
    <source>
        <dbReference type="ARBA" id="ARBA00022989"/>
    </source>
</evidence>
<dbReference type="GO" id="GO:0015499">
    <property type="term" value="F:formate transmembrane transporter activity"/>
    <property type="evidence" value="ECO:0007669"/>
    <property type="project" value="TreeGrafter"/>
</dbReference>
<dbReference type="GeneID" id="93725811"/>
<dbReference type="Pfam" id="PF01226">
    <property type="entry name" value="Form_Nir_trans"/>
    <property type="match status" value="1"/>
</dbReference>
<accession>A0A143PE63</accession>
<dbReference type="InterPro" id="IPR000292">
    <property type="entry name" value="For/NO2_transpt"/>
</dbReference>
<evidence type="ECO:0000256" key="1">
    <source>
        <dbReference type="ARBA" id="ARBA00004141"/>
    </source>
</evidence>
<evidence type="ECO:0000256" key="5">
    <source>
        <dbReference type="SAM" id="Phobius"/>
    </source>
</evidence>
<dbReference type="Proteomes" id="UP000595942">
    <property type="component" value="Chromosome"/>
</dbReference>
<feature type="transmembrane region" description="Helical" evidence="5">
    <location>
        <begin position="169"/>
        <end position="188"/>
    </location>
</feature>
<dbReference type="EMBL" id="CP068073">
    <property type="protein sequence ID" value="QQS81836.1"/>
    <property type="molecule type" value="Genomic_DNA"/>
</dbReference>
<keyword evidence="9" id="KW-1185">Reference proteome</keyword>
<dbReference type="PANTHER" id="PTHR30520:SF8">
    <property type="entry name" value="NITRITE TRANSPORTER NIRC"/>
    <property type="match status" value="1"/>
</dbReference>
<dbReference type="AlphaFoldDB" id="A0A143PE63"/>
<evidence type="ECO:0000256" key="2">
    <source>
        <dbReference type="ARBA" id="ARBA00022692"/>
    </source>
</evidence>
<sequence>MVMQNHKTIEDTYASRETMNSVVSSSQMKSVMLSKTPVRYFLKAMMSGFLLSIVAVFMLAIKTQHNGINEGTINLLGALAFSLALVLIVLTHSELLTSNFMYMTAGAYYRSVPIGKIIWLFTVCFIGNIVGGFVLFGLLKFTSVMTPEMVEALTKIVDKKTTLGTWDGILVKAIFANFFINIGIYVSIQFKEGLSKAFFIACGVVVFVFMGYEHVVYNANLFSGMMFYNLDALSWIDVLKNIVWAFIGNYIGGGIFVGLLYAYFNGKRNHYIEEQK</sequence>
<keyword evidence="3 5" id="KW-1133">Transmembrane helix</keyword>
<comment type="subcellular location">
    <subcellularLocation>
        <location evidence="1">Membrane</location>
        <topology evidence="1">Multi-pass membrane protein</topology>
    </subcellularLocation>
</comment>